<feature type="compositionally biased region" description="Polar residues" evidence="4">
    <location>
        <begin position="94"/>
        <end position="108"/>
    </location>
</feature>
<keyword evidence="6" id="KW-1185">Reference proteome</keyword>
<keyword evidence="3" id="KW-0687">Ribonucleoprotein</keyword>
<dbReference type="GO" id="GO:0005763">
    <property type="term" value="C:mitochondrial small ribosomal subunit"/>
    <property type="evidence" value="ECO:0007669"/>
    <property type="project" value="TreeGrafter"/>
</dbReference>
<evidence type="ECO:0000256" key="2">
    <source>
        <dbReference type="ARBA" id="ARBA00022980"/>
    </source>
</evidence>
<dbReference type="EMBL" id="MU858173">
    <property type="protein sequence ID" value="KAK4210471.1"/>
    <property type="molecule type" value="Genomic_DNA"/>
</dbReference>
<dbReference type="Proteomes" id="UP001301769">
    <property type="component" value="Unassembled WGS sequence"/>
</dbReference>
<dbReference type="Pfam" id="PF01165">
    <property type="entry name" value="Ribosomal_S21"/>
    <property type="match status" value="1"/>
</dbReference>
<dbReference type="InterPro" id="IPR052837">
    <property type="entry name" value="Mitoribosomal_bS21"/>
</dbReference>
<feature type="compositionally biased region" description="Low complexity" evidence="4">
    <location>
        <begin position="25"/>
        <end position="50"/>
    </location>
</feature>
<dbReference type="GO" id="GO:0070124">
    <property type="term" value="P:mitochondrial translational initiation"/>
    <property type="evidence" value="ECO:0007669"/>
    <property type="project" value="TreeGrafter"/>
</dbReference>
<dbReference type="AlphaFoldDB" id="A0AAN7B2M2"/>
<keyword evidence="2" id="KW-0689">Ribosomal protein</keyword>
<comment type="caution">
    <text evidence="5">The sequence shown here is derived from an EMBL/GenBank/DDBJ whole genome shotgun (WGS) entry which is preliminary data.</text>
</comment>
<evidence type="ECO:0000256" key="4">
    <source>
        <dbReference type="SAM" id="MobiDB-lite"/>
    </source>
</evidence>
<organism evidence="5 6">
    <name type="scientific">Rhypophila decipiens</name>
    <dbReference type="NCBI Taxonomy" id="261697"/>
    <lineage>
        <taxon>Eukaryota</taxon>
        <taxon>Fungi</taxon>
        <taxon>Dikarya</taxon>
        <taxon>Ascomycota</taxon>
        <taxon>Pezizomycotina</taxon>
        <taxon>Sordariomycetes</taxon>
        <taxon>Sordariomycetidae</taxon>
        <taxon>Sordariales</taxon>
        <taxon>Naviculisporaceae</taxon>
        <taxon>Rhypophila</taxon>
    </lineage>
</organism>
<reference evidence="5" key="1">
    <citation type="journal article" date="2023" name="Mol. Phylogenet. Evol.">
        <title>Genome-scale phylogeny and comparative genomics of the fungal order Sordariales.</title>
        <authorList>
            <person name="Hensen N."/>
            <person name="Bonometti L."/>
            <person name="Westerberg I."/>
            <person name="Brannstrom I.O."/>
            <person name="Guillou S."/>
            <person name="Cros-Aarteil S."/>
            <person name="Calhoun S."/>
            <person name="Haridas S."/>
            <person name="Kuo A."/>
            <person name="Mondo S."/>
            <person name="Pangilinan J."/>
            <person name="Riley R."/>
            <person name="LaButti K."/>
            <person name="Andreopoulos B."/>
            <person name="Lipzen A."/>
            <person name="Chen C."/>
            <person name="Yan M."/>
            <person name="Daum C."/>
            <person name="Ng V."/>
            <person name="Clum A."/>
            <person name="Steindorff A."/>
            <person name="Ohm R.A."/>
            <person name="Martin F."/>
            <person name="Silar P."/>
            <person name="Natvig D.O."/>
            <person name="Lalanne C."/>
            <person name="Gautier V."/>
            <person name="Ament-Velasquez S.L."/>
            <person name="Kruys A."/>
            <person name="Hutchinson M.I."/>
            <person name="Powell A.J."/>
            <person name="Barry K."/>
            <person name="Miller A.N."/>
            <person name="Grigoriev I.V."/>
            <person name="Debuchy R."/>
            <person name="Gladieux P."/>
            <person name="Hiltunen Thoren M."/>
            <person name="Johannesson H."/>
        </authorList>
    </citation>
    <scope>NUCLEOTIDE SEQUENCE</scope>
    <source>
        <strain evidence="5">PSN293</strain>
    </source>
</reference>
<gene>
    <name evidence="5" type="ORF">QBC37DRAFT_390428</name>
</gene>
<proteinExistence type="inferred from homology"/>
<evidence type="ECO:0000256" key="1">
    <source>
        <dbReference type="ARBA" id="ARBA00006640"/>
    </source>
</evidence>
<feature type="region of interest" description="Disordered" evidence="4">
    <location>
        <begin position="1"/>
        <end position="108"/>
    </location>
</feature>
<evidence type="ECO:0000313" key="6">
    <source>
        <dbReference type="Proteomes" id="UP001301769"/>
    </source>
</evidence>
<dbReference type="PANTHER" id="PTHR41237">
    <property type="entry name" value="37S RIBOSOMAL PROTEIN MRP21, MITOCHONDRIAL"/>
    <property type="match status" value="1"/>
</dbReference>
<name>A0AAN7B2M2_9PEZI</name>
<sequence>MECRQVVRSASRGMRTASSLLQPTRSSILLQQQQRLQSSSSSPPSNPNRSAIDDLLANSPYKQPALSRPSVLSSPRGAGLSSILPPRPPRASTGKAQNPTPSHQPQTNHWALGSRLAKTIEADAQRAAGISGINRSLTPWNTDEFVKKHNLDKVEDLRLTPSLGRMIHVQGAADARTAITRVNNLVKRNGLRAMAMAQRAYERPALRRKRRLRDAWRARFRKGFNAVIHRTMELRAQGW</sequence>
<reference evidence="5" key="2">
    <citation type="submission" date="2023-05" db="EMBL/GenBank/DDBJ databases">
        <authorList>
            <consortium name="Lawrence Berkeley National Laboratory"/>
            <person name="Steindorff A."/>
            <person name="Hensen N."/>
            <person name="Bonometti L."/>
            <person name="Westerberg I."/>
            <person name="Brannstrom I.O."/>
            <person name="Guillou S."/>
            <person name="Cros-Aarteil S."/>
            <person name="Calhoun S."/>
            <person name="Haridas S."/>
            <person name="Kuo A."/>
            <person name="Mondo S."/>
            <person name="Pangilinan J."/>
            <person name="Riley R."/>
            <person name="Labutti K."/>
            <person name="Andreopoulos B."/>
            <person name="Lipzen A."/>
            <person name="Chen C."/>
            <person name="Yanf M."/>
            <person name="Daum C."/>
            <person name="Ng V."/>
            <person name="Clum A."/>
            <person name="Ohm R."/>
            <person name="Martin F."/>
            <person name="Silar P."/>
            <person name="Natvig D."/>
            <person name="Lalanne C."/>
            <person name="Gautier V."/>
            <person name="Ament-Velasquez S.L."/>
            <person name="Kruys A."/>
            <person name="Hutchinson M.I."/>
            <person name="Powell A.J."/>
            <person name="Barry K."/>
            <person name="Miller A.N."/>
            <person name="Grigoriev I.V."/>
            <person name="Debuchy R."/>
            <person name="Gladieux P."/>
            <person name="Thoren M.H."/>
            <person name="Johannesson H."/>
        </authorList>
    </citation>
    <scope>NUCLEOTIDE SEQUENCE</scope>
    <source>
        <strain evidence="5">PSN293</strain>
    </source>
</reference>
<comment type="similarity">
    <text evidence="1">Belongs to the bacterial ribosomal protein bS21 family.</text>
</comment>
<protein>
    <recommendedName>
        <fullName evidence="7">Ribosomal protein S21</fullName>
    </recommendedName>
</protein>
<evidence type="ECO:0000313" key="5">
    <source>
        <dbReference type="EMBL" id="KAK4210471.1"/>
    </source>
</evidence>
<evidence type="ECO:0000256" key="3">
    <source>
        <dbReference type="ARBA" id="ARBA00023274"/>
    </source>
</evidence>
<evidence type="ECO:0008006" key="7">
    <source>
        <dbReference type="Google" id="ProtNLM"/>
    </source>
</evidence>
<dbReference type="PANTHER" id="PTHR41237:SF1">
    <property type="entry name" value="SMALL RIBOSOMAL SUBUNIT PROTEIN BS21M"/>
    <property type="match status" value="1"/>
</dbReference>
<accession>A0AAN7B2M2</accession>
<dbReference type="InterPro" id="IPR001911">
    <property type="entry name" value="Ribosomal_bS21"/>
</dbReference>
<dbReference type="GO" id="GO:0003735">
    <property type="term" value="F:structural constituent of ribosome"/>
    <property type="evidence" value="ECO:0007669"/>
    <property type="project" value="InterPro"/>
</dbReference>